<proteinExistence type="predicted"/>
<gene>
    <name evidence="1" type="ORF">BDR25DRAFT_358332</name>
</gene>
<evidence type="ECO:0000313" key="2">
    <source>
        <dbReference type="Proteomes" id="UP000799755"/>
    </source>
</evidence>
<comment type="caution">
    <text evidence="1">The sequence shown here is derived from an EMBL/GenBank/DDBJ whole genome shotgun (WGS) entry which is preliminary data.</text>
</comment>
<dbReference type="EMBL" id="MU003519">
    <property type="protein sequence ID" value="KAF2467645.1"/>
    <property type="molecule type" value="Genomic_DNA"/>
</dbReference>
<name>A0ACB6QNF4_9PLEO</name>
<keyword evidence="2" id="KW-1185">Reference proteome</keyword>
<organism evidence="1 2">
    <name type="scientific">Lindgomyces ingoldianus</name>
    <dbReference type="NCBI Taxonomy" id="673940"/>
    <lineage>
        <taxon>Eukaryota</taxon>
        <taxon>Fungi</taxon>
        <taxon>Dikarya</taxon>
        <taxon>Ascomycota</taxon>
        <taxon>Pezizomycotina</taxon>
        <taxon>Dothideomycetes</taxon>
        <taxon>Pleosporomycetidae</taxon>
        <taxon>Pleosporales</taxon>
        <taxon>Lindgomycetaceae</taxon>
        <taxon>Lindgomyces</taxon>
    </lineage>
</organism>
<accession>A0ACB6QNF4</accession>
<dbReference type="Proteomes" id="UP000799755">
    <property type="component" value="Unassembled WGS sequence"/>
</dbReference>
<reference evidence="1" key="1">
    <citation type="journal article" date="2020" name="Stud. Mycol.">
        <title>101 Dothideomycetes genomes: a test case for predicting lifestyles and emergence of pathogens.</title>
        <authorList>
            <person name="Haridas S."/>
            <person name="Albert R."/>
            <person name="Binder M."/>
            <person name="Bloem J."/>
            <person name="Labutti K."/>
            <person name="Salamov A."/>
            <person name="Andreopoulos B."/>
            <person name="Baker S."/>
            <person name="Barry K."/>
            <person name="Bills G."/>
            <person name="Bluhm B."/>
            <person name="Cannon C."/>
            <person name="Castanera R."/>
            <person name="Culley D."/>
            <person name="Daum C."/>
            <person name="Ezra D."/>
            <person name="Gonzalez J."/>
            <person name="Henrissat B."/>
            <person name="Kuo A."/>
            <person name="Liang C."/>
            <person name="Lipzen A."/>
            <person name="Lutzoni F."/>
            <person name="Magnuson J."/>
            <person name="Mondo S."/>
            <person name="Nolan M."/>
            <person name="Ohm R."/>
            <person name="Pangilinan J."/>
            <person name="Park H.-J."/>
            <person name="Ramirez L."/>
            <person name="Alfaro M."/>
            <person name="Sun H."/>
            <person name="Tritt A."/>
            <person name="Yoshinaga Y."/>
            <person name="Zwiers L.-H."/>
            <person name="Turgeon B."/>
            <person name="Goodwin S."/>
            <person name="Spatafora J."/>
            <person name="Crous P."/>
            <person name="Grigoriev I."/>
        </authorList>
    </citation>
    <scope>NUCLEOTIDE SEQUENCE</scope>
    <source>
        <strain evidence="1">ATCC 200398</strain>
    </source>
</reference>
<evidence type="ECO:0000313" key="1">
    <source>
        <dbReference type="EMBL" id="KAF2467645.1"/>
    </source>
</evidence>
<sequence>MSESHTNSQGNMEVANCHARVQTDLSHPRHSMFYPAHSSPFMPLAEQRELSLNQRTEFTHMVPIGEGFMAGPDLVVYLTKMPTDRYTFATSAEFARGRNTGSIFSLRADSFGRFRDTSCAMTALVDMAVVSGLAFTNDLRMEGPWSISLSRETWCRSLDPIAMPVARPKLASLEKSYELPDWYSHSIIRLWIGERPAMIASTTLSRSVFDLMASDSCVYSDRQSFDLKKVNGGYKSNMVDFRCNSSFSVEHDWGRINLLTISLELGRMLISWRTREMNRNAISSYLGKQGLSGTTNPG</sequence>
<protein>
    <submittedName>
        <fullName evidence="1">Uncharacterized protein</fullName>
    </submittedName>
</protein>